<evidence type="ECO:0000313" key="4">
    <source>
        <dbReference type="Proteomes" id="UP000000673"/>
    </source>
</evidence>
<proteinExistence type="predicted"/>
<reference evidence="2" key="2">
    <citation type="submission" date="2010-05" db="EMBL/GenBank/DDBJ databases">
        <authorList>
            <person name="Almeida L.G."/>
            <person name="Nicolas M.F."/>
            <person name="Souza R.C."/>
            <person name="Vasconcelos A.T.R."/>
        </authorList>
    </citation>
    <scope>NUCLEOTIDE SEQUENCE</scope>
</reference>
<feature type="signal peptide" evidence="1">
    <location>
        <begin position="1"/>
        <end position="20"/>
    </location>
</feature>
<reference evidence="2 4" key="1">
    <citation type="journal article" date="2010" name="BMC Genomics">
        <title>Combination of measures distinguishes pre-miRNAs from other stem-loops in the genome of the newly sequenced Anopheles darlingi.</title>
        <authorList>
            <person name="Mendes N.D."/>
            <person name="Freitas A.T."/>
            <person name="Vasconcelos A.T."/>
            <person name="Sagot M.F."/>
        </authorList>
    </citation>
    <scope>NUCLEOTIDE SEQUENCE</scope>
</reference>
<dbReference type="EMBL" id="ADMH02001741">
    <property type="protein sequence ID" value="ETN61235.1"/>
    <property type="molecule type" value="Genomic_DNA"/>
</dbReference>
<keyword evidence="4" id="KW-1185">Reference proteome</keyword>
<evidence type="ECO:0008006" key="5">
    <source>
        <dbReference type="Google" id="ProtNLM"/>
    </source>
</evidence>
<dbReference type="InterPro" id="IPR009832">
    <property type="entry name" value="DUF1397"/>
</dbReference>
<feature type="chain" id="PRO_5010155331" description="Secreted protein" evidence="1">
    <location>
        <begin position="21"/>
        <end position="229"/>
    </location>
</feature>
<protein>
    <recommendedName>
        <fullName evidence="5">Secreted protein</fullName>
    </recommendedName>
</protein>
<dbReference type="STRING" id="43151.W5JEA6"/>
<dbReference type="Proteomes" id="UP000000673">
    <property type="component" value="Unassembled WGS sequence"/>
</dbReference>
<dbReference type="HOGENOM" id="CLU_095433_0_0_1"/>
<dbReference type="EnsemblMetazoa" id="ADAC007111-RA">
    <property type="protein sequence ID" value="ADAC007111-PA"/>
    <property type="gene ID" value="ADAC007111"/>
</dbReference>
<accession>W5JEA6</accession>
<organism evidence="2">
    <name type="scientific">Anopheles darlingi</name>
    <name type="common">Mosquito</name>
    <dbReference type="NCBI Taxonomy" id="43151"/>
    <lineage>
        <taxon>Eukaryota</taxon>
        <taxon>Metazoa</taxon>
        <taxon>Ecdysozoa</taxon>
        <taxon>Arthropoda</taxon>
        <taxon>Hexapoda</taxon>
        <taxon>Insecta</taxon>
        <taxon>Pterygota</taxon>
        <taxon>Neoptera</taxon>
        <taxon>Endopterygota</taxon>
        <taxon>Diptera</taxon>
        <taxon>Nematocera</taxon>
        <taxon>Culicoidea</taxon>
        <taxon>Culicidae</taxon>
        <taxon>Anophelinae</taxon>
        <taxon>Anopheles</taxon>
    </lineage>
</organism>
<dbReference type="PANTHER" id="PTHR20997">
    <property type="entry name" value="EG:BACR42I17.2 PROTEIN-RELATED"/>
    <property type="match status" value="1"/>
</dbReference>
<evidence type="ECO:0000256" key="1">
    <source>
        <dbReference type="SAM" id="SignalP"/>
    </source>
</evidence>
<dbReference type="PANTHER" id="PTHR20997:SF2">
    <property type="entry name" value="EG:BACR42I17.2 PROTEIN-RELATED"/>
    <property type="match status" value="1"/>
</dbReference>
<evidence type="ECO:0000313" key="2">
    <source>
        <dbReference type="EMBL" id="ETN61235.1"/>
    </source>
</evidence>
<gene>
    <name evidence="2" type="ORF">AND_007111</name>
</gene>
<dbReference type="AlphaFoldDB" id="W5JEA6"/>
<dbReference type="Pfam" id="PF07165">
    <property type="entry name" value="DUF1397"/>
    <property type="match status" value="1"/>
</dbReference>
<sequence>MEKFLVLFVCFVGLLAVASGSVEHPKIGRLGQFWERCQNNTESDGVLIGAYRSVRMGDHCVRRIEFEELWSDLQLITNETRKSFFEEYCPQLRMFNICLSAIVDNLKPCYKEIEYNVPRELASVVPAAVELLCKDDGEIFFRAIDYGHRMECLRDWDAKVKGCFTIFEEMQPVYSFLLTQEQCSMFTSFRQCLNEKNERAEEGCQISPVATIYDLFYNALFRSGGCRNA</sequence>
<reference evidence="3" key="4">
    <citation type="submission" date="2015-06" db="UniProtKB">
        <authorList>
            <consortium name="EnsemblMetazoa"/>
        </authorList>
    </citation>
    <scope>IDENTIFICATION</scope>
</reference>
<dbReference type="VEuPathDB" id="VectorBase:ADAC007111"/>
<evidence type="ECO:0000313" key="3">
    <source>
        <dbReference type="EnsemblMetazoa" id="ADAC007111-PA"/>
    </source>
</evidence>
<name>W5JEA6_ANODA</name>
<dbReference type="VEuPathDB" id="VectorBase:ADAR2_011602"/>
<keyword evidence="1" id="KW-0732">Signal</keyword>
<reference evidence="2" key="3">
    <citation type="journal article" date="2013" name="Nucleic Acids Res.">
        <title>The genome of Anopheles darlingi, the main neotropical malaria vector.</title>
        <authorList>
            <person name="Marinotti O."/>
            <person name="Cerqueira G.C."/>
            <person name="de Almeida L.G."/>
            <person name="Ferro M.I."/>
            <person name="Loreto E.L."/>
            <person name="Zaha A."/>
            <person name="Teixeira S.M."/>
            <person name="Wespiser A.R."/>
            <person name="Almeida E Silva A."/>
            <person name="Schlindwein A.D."/>
            <person name="Pacheco A.C."/>
            <person name="Silva A.L."/>
            <person name="Graveley B.R."/>
            <person name="Walenz B.P."/>
            <person name="Lima Bde A."/>
            <person name="Ribeiro C.A."/>
            <person name="Nunes-Silva C.G."/>
            <person name="de Carvalho C.R."/>
            <person name="Soares C.M."/>
            <person name="de Menezes C.B."/>
            <person name="Matiolli C."/>
            <person name="Caffrey D."/>
            <person name="Araujo D.A."/>
            <person name="de Oliveira D.M."/>
            <person name="Golenbock D."/>
            <person name="Grisard E.C."/>
            <person name="Fantinatti-Garboggini F."/>
            <person name="de Carvalho F.M."/>
            <person name="Barcellos F.G."/>
            <person name="Prosdocimi F."/>
            <person name="May G."/>
            <person name="Azevedo Junior G.M."/>
            <person name="Guimaraes G.M."/>
            <person name="Goldman G.H."/>
            <person name="Padilha I.Q."/>
            <person name="Batista Jda S."/>
            <person name="Ferro J.A."/>
            <person name="Ribeiro J.M."/>
            <person name="Fietto J.L."/>
            <person name="Dabbas K.M."/>
            <person name="Cerdeira L."/>
            <person name="Agnez-Lima L.F."/>
            <person name="Brocchi M."/>
            <person name="de Carvalho M.O."/>
            <person name="Teixeira Mde M."/>
            <person name="Diniz Maia Mde M."/>
            <person name="Goldman M.H."/>
            <person name="Cruz Schneider M.P."/>
            <person name="Felipe M.S."/>
            <person name="Hungria M."/>
            <person name="Nicolas M.F."/>
            <person name="Pereira M."/>
            <person name="Montes M.A."/>
            <person name="Cantao M.E."/>
            <person name="Vincentz M."/>
            <person name="Rafael M.S."/>
            <person name="Silverman N."/>
            <person name="Stoco P.H."/>
            <person name="Souza R.C."/>
            <person name="Vicentini R."/>
            <person name="Gazzinelli R.T."/>
            <person name="Neves Rde O."/>
            <person name="Silva R."/>
            <person name="Astolfi-Filho S."/>
            <person name="Maciel T.E."/>
            <person name="Urmenyi T.P."/>
            <person name="Tadei W.P."/>
            <person name="Camargo E.P."/>
            <person name="de Vasconcelos A.T."/>
        </authorList>
    </citation>
    <scope>NUCLEOTIDE SEQUENCE</scope>
</reference>